<reference evidence="2 3" key="1">
    <citation type="submission" date="2016-10" db="EMBL/GenBank/DDBJ databases">
        <authorList>
            <person name="de Groot N.N."/>
        </authorList>
    </citation>
    <scope>NUCLEOTIDE SEQUENCE [LARGE SCALE GENOMIC DNA]</scope>
    <source>
        <strain evidence="2 3">DSM 15123</strain>
    </source>
</reference>
<organism evidence="2 3">
    <name type="scientific">Brachymonas denitrificans DSM 15123</name>
    <dbReference type="NCBI Taxonomy" id="1121117"/>
    <lineage>
        <taxon>Bacteria</taxon>
        <taxon>Pseudomonadati</taxon>
        <taxon>Pseudomonadota</taxon>
        <taxon>Betaproteobacteria</taxon>
        <taxon>Burkholderiales</taxon>
        <taxon>Comamonadaceae</taxon>
        <taxon>Brachymonas</taxon>
    </lineage>
</organism>
<sequence length="85" mass="8350">MTPSTHRTAFRWLAATGGALVLASLTACAGHSQPVSQAATPLGSSGIGISGSSGSGVQMYGVVDVGVGTTRTTVNGRTTTSTGLR</sequence>
<proteinExistence type="predicted"/>
<accession>A0A1H8H2G7</accession>
<keyword evidence="1" id="KW-0732">Signal</keyword>
<feature type="chain" id="PRO_5011605408" evidence="1">
    <location>
        <begin position="30"/>
        <end position="85"/>
    </location>
</feature>
<gene>
    <name evidence="2" type="ORF">SAMN02745977_01410</name>
</gene>
<evidence type="ECO:0000256" key="1">
    <source>
        <dbReference type="SAM" id="SignalP"/>
    </source>
</evidence>
<protein>
    <submittedName>
        <fullName evidence="2">Uncharacterized protein</fullName>
    </submittedName>
</protein>
<dbReference type="AlphaFoldDB" id="A0A1H8H2G7"/>
<evidence type="ECO:0000313" key="2">
    <source>
        <dbReference type="EMBL" id="SEN50220.1"/>
    </source>
</evidence>
<name>A0A1H8H2G7_9BURK</name>
<evidence type="ECO:0000313" key="3">
    <source>
        <dbReference type="Proteomes" id="UP000199531"/>
    </source>
</evidence>
<dbReference type="STRING" id="1121117.SAMN02745977_01410"/>
<dbReference type="PROSITE" id="PS51257">
    <property type="entry name" value="PROKAR_LIPOPROTEIN"/>
    <property type="match status" value="1"/>
</dbReference>
<dbReference type="EMBL" id="FOCW01000002">
    <property type="protein sequence ID" value="SEN50220.1"/>
    <property type="molecule type" value="Genomic_DNA"/>
</dbReference>
<dbReference type="Proteomes" id="UP000199531">
    <property type="component" value="Unassembled WGS sequence"/>
</dbReference>
<dbReference type="RefSeq" id="WP_143280555.1">
    <property type="nucleotide sequence ID" value="NZ_FOCW01000002.1"/>
</dbReference>
<feature type="signal peptide" evidence="1">
    <location>
        <begin position="1"/>
        <end position="29"/>
    </location>
</feature>
<keyword evidence="3" id="KW-1185">Reference proteome</keyword>